<feature type="compositionally biased region" description="Polar residues" evidence="2">
    <location>
        <begin position="621"/>
        <end position="633"/>
    </location>
</feature>
<feature type="region of interest" description="Disordered" evidence="2">
    <location>
        <begin position="419"/>
        <end position="490"/>
    </location>
</feature>
<feature type="coiled-coil region" evidence="1">
    <location>
        <begin position="555"/>
        <end position="582"/>
    </location>
</feature>
<feature type="compositionally biased region" description="Polar residues" evidence="2">
    <location>
        <begin position="653"/>
        <end position="664"/>
    </location>
</feature>
<protein>
    <submittedName>
        <fullName evidence="3">Putative coiled-coil domain-containing protein</fullName>
    </submittedName>
</protein>
<gene>
    <name evidence="3" type="ORF">BSL78_05848</name>
</gene>
<feature type="compositionally biased region" description="Basic and acidic residues" evidence="2">
    <location>
        <begin position="672"/>
        <end position="748"/>
    </location>
</feature>
<feature type="compositionally biased region" description="Basic and acidic residues" evidence="2">
    <location>
        <begin position="210"/>
        <end position="259"/>
    </location>
</feature>
<name>A0A2G8LAE2_STIJA</name>
<feature type="compositionally biased region" description="Low complexity" evidence="2">
    <location>
        <begin position="437"/>
        <end position="465"/>
    </location>
</feature>
<organism evidence="3 4">
    <name type="scientific">Stichopus japonicus</name>
    <name type="common">Sea cucumber</name>
    <dbReference type="NCBI Taxonomy" id="307972"/>
    <lineage>
        <taxon>Eukaryota</taxon>
        <taxon>Metazoa</taxon>
        <taxon>Echinodermata</taxon>
        <taxon>Eleutherozoa</taxon>
        <taxon>Echinozoa</taxon>
        <taxon>Holothuroidea</taxon>
        <taxon>Aspidochirotacea</taxon>
        <taxon>Aspidochirotida</taxon>
        <taxon>Stichopodidae</taxon>
        <taxon>Apostichopus</taxon>
    </lineage>
</organism>
<dbReference type="PANTHER" id="PTHR22028">
    <property type="entry name" value="SFI1 SPINDLE BODY DOMAIN-CONTAINING PROTEIN-RELATED"/>
    <property type="match status" value="1"/>
</dbReference>
<accession>A0A2G8LAE2</accession>
<dbReference type="PANTHER" id="PTHR22028:SF5">
    <property type="entry name" value="COILED-COIL DOMAIN-CONTAINING PROTEIN 191"/>
    <property type="match status" value="1"/>
</dbReference>
<comment type="caution">
    <text evidence="3">The sequence shown here is derived from an EMBL/GenBank/DDBJ whole genome shotgun (WGS) entry which is preliminary data.</text>
</comment>
<reference evidence="3 4" key="1">
    <citation type="journal article" date="2017" name="PLoS Biol.">
        <title>The sea cucumber genome provides insights into morphological evolution and visceral regeneration.</title>
        <authorList>
            <person name="Zhang X."/>
            <person name="Sun L."/>
            <person name="Yuan J."/>
            <person name="Sun Y."/>
            <person name="Gao Y."/>
            <person name="Zhang L."/>
            <person name="Li S."/>
            <person name="Dai H."/>
            <person name="Hamel J.F."/>
            <person name="Liu C."/>
            <person name="Yu Y."/>
            <person name="Liu S."/>
            <person name="Lin W."/>
            <person name="Guo K."/>
            <person name="Jin S."/>
            <person name="Xu P."/>
            <person name="Storey K.B."/>
            <person name="Huan P."/>
            <person name="Zhang T."/>
            <person name="Zhou Y."/>
            <person name="Zhang J."/>
            <person name="Lin C."/>
            <person name="Li X."/>
            <person name="Xing L."/>
            <person name="Huo D."/>
            <person name="Sun M."/>
            <person name="Wang L."/>
            <person name="Mercier A."/>
            <person name="Li F."/>
            <person name="Yang H."/>
            <person name="Xiang J."/>
        </authorList>
    </citation>
    <scope>NUCLEOTIDE SEQUENCE [LARGE SCALE GENOMIC DNA]</scope>
    <source>
        <strain evidence="3">Shaxun</strain>
        <tissue evidence="3">Muscle</tissue>
    </source>
</reference>
<feature type="region of interest" description="Disordered" evidence="2">
    <location>
        <begin position="618"/>
        <end position="748"/>
    </location>
</feature>
<evidence type="ECO:0000313" key="4">
    <source>
        <dbReference type="Proteomes" id="UP000230750"/>
    </source>
</evidence>
<keyword evidence="4" id="KW-1185">Reference proteome</keyword>
<evidence type="ECO:0000313" key="3">
    <source>
        <dbReference type="EMBL" id="PIK57212.1"/>
    </source>
</evidence>
<proteinExistence type="predicted"/>
<sequence>MASSSKDLYRWKRLTKSKSNSSVTKKPLPADDVQSWLKKVEQASDEATAITFGKGKSKVRDYQSNGHVGALATIDALKDHDAAYNEAQELLTQWMAEKCNLDDDDDDDVYLLDEGKSPKESASQKTDLLSHWEQLLDENDPGMLHLYNGPSSDAIYRDIESRDDGRTVQEILDGLLEKDMGEESVKRDLGLNPSKKKKDPRVTMAARQQKVKENREKQEQKRRQLLEERQAHRDAQLKARQMVKQEEKAREIQKQQEEMKIQQEMAHIRKELQDTRRREEDERRRCIDWLWNTFQNFKHRHFQAWYELVLDRRMKMGKARALSDWRCLLRSWNAWRAYHRACQAERESKEAEIFVKESHRKHQTAFKHYRDHLLRKYFLAWQIWMRSQEESAKIEETKIQTRNKMDALLEAAASGRLWTDRSSDEVQTERRKHTTKVKSTPSTPSSVASTSSRSAAHSSSETQSRLHNLPSKSQSISMISGRPSKPKHAWQVTRKHLKLTPEEMAHIGEDEDRSFSRQEDDETLRLNLGSVNVSVGAGEQKKSASNKGGNFEHRYANQQKMLMEQRKQLDEQKRLIEDLQAGQREQLIKMQIQAIQGGDATSVSSGMKQANAALDDIMNGQDGSNIASQPTSERTSDSDSVSTPSSALRTERTTSSTASGQRTAKQPPLLKGMEERAALRAQRKAEREQKMREKEEEKLAQLRAEEERKVAEEEEKKKAEMDKRKERKKLEKQRELEKKQKQEKVAEMNSRADSHYRFSLLRNYGLKPWRKLIVASHQHWQVAVDHHSYALLQTYLLPWHRYTQTTKSEQCSMADAKYKEILLQRSLNSWKQYGHYLSIQYQRARRHYGTQLKAKLFKAWQDYITNEKLRAWKCEEMSVDHNHRRIIAKVFEAWKKYPKMLKQEKDRELRREEMRKKVTSLLPDFGLS</sequence>
<dbReference type="AlphaFoldDB" id="A0A2G8LAE2"/>
<dbReference type="Proteomes" id="UP000230750">
    <property type="component" value="Unassembled WGS sequence"/>
</dbReference>
<feature type="compositionally biased region" description="Basic and acidic residues" evidence="2">
    <location>
        <begin position="419"/>
        <end position="429"/>
    </location>
</feature>
<dbReference type="InterPro" id="IPR052270">
    <property type="entry name" value="CACF_protein"/>
</dbReference>
<evidence type="ECO:0000256" key="1">
    <source>
        <dbReference type="SAM" id="Coils"/>
    </source>
</evidence>
<evidence type="ECO:0000256" key="2">
    <source>
        <dbReference type="SAM" id="MobiDB-lite"/>
    </source>
</evidence>
<dbReference type="OrthoDB" id="6256972at2759"/>
<dbReference type="EMBL" id="MRZV01000149">
    <property type="protein sequence ID" value="PIK57212.1"/>
    <property type="molecule type" value="Genomic_DNA"/>
</dbReference>
<feature type="region of interest" description="Disordered" evidence="2">
    <location>
        <begin position="183"/>
        <end position="259"/>
    </location>
</feature>
<keyword evidence="1" id="KW-0175">Coiled coil</keyword>